<accession>B0DTC1</accession>
<dbReference type="EMBL" id="DS547132">
    <property type="protein sequence ID" value="EDR02196.1"/>
    <property type="molecule type" value="Genomic_DNA"/>
</dbReference>
<evidence type="ECO:0000313" key="3">
    <source>
        <dbReference type="Proteomes" id="UP000001194"/>
    </source>
</evidence>
<name>B0DTC1_LACBS</name>
<feature type="compositionally biased region" description="Polar residues" evidence="1">
    <location>
        <begin position="105"/>
        <end position="124"/>
    </location>
</feature>
<evidence type="ECO:0000256" key="1">
    <source>
        <dbReference type="SAM" id="MobiDB-lite"/>
    </source>
</evidence>
<protein>
    <submittedName>
        <fullName evidence="2">Predicted protein</fullName>
    </submittedName>
</protein>
<dbReference type="AlphaFoldDB" id="B0DTC1"/>
<dbReference type="Proteomes" id="UP000001194">
    <property type="component" value="Unassembled WGS sequence"/>
</dbReference>
<feature type="compositionally biased region" description="Polar residues" evidence="1">
    <location>
        <begin position="140"/>
        <end position="170"/>
    </location>
</feature>
<keyword evidence="3" id="KW-1185">Reference proteome</keyword>
<dbReference type="KEGG" id="lbc:LACBIDRAFT_332609"/>
<reference evidence="2 3" key="1">
    <citation type="journal article" date="2008" name="Nature">
        <title>The genome of Laccaria bicolor provides insights into mycorrhizal symbiosis.</title>
        <authorList>
            <person name="Martin F."/>
            <person name="Aerts A."/>
            <person name="Ahren D."/>
            <person name="Brun A."/>
            <person name="Danchin E.G.J."/>
            <person name="Duchaussoy F."/>
            <person name="Gibon J."/>
            <person name="Kohler A."/>
            <person name="Lindquist E."/>
            <person name="Pereda V."/>
            <person name="Salamov A."/>
            <person name="Shapiro H.J."/>
            <person name="Wuyts J."/>
            <person name="Blaudez D."/>
            <person name="Buee M."/>
            <person name="Brokstein P."/>
            <person name="Canbaeck B."/>
            <person name="Cohen D."/>
            <person name="Courty P.E."/>
            <person name="Coutinho P.M."/>
            <person name="Delaruelle C."/>
            <person name="Detter J.C."/>
            <person name="Deveau A."/>
            <person name="DiFazio S."/>
            <person name="Duplessis S."/>
            <person name="Fraissinet-Tachet L."/>
            <person name="Lucic E."/>
            <person name="Frey-Klett P."/>
            <person name="Fourrey C."/>
            <person name="Feussner I."/>
            <person name="Gay G."/>
            <person name="Grimwood J."/>
            <person name="Hoegger P.J."/>
            <person name="Jain P."/>
            <person name="Kilaru S."/>
            <person name="Labbe J."/>
            <person name="Lin Y.C."/>
            <person name="Legue V."/>
            <person name="Le Tacon F."/>
            <person name="Marmeisse R."/>
            <person name="Melayah D."/>
            <person name="Montanini B."/>
            <person name="Muratet M."/>
            <person name="Nehls U."/>
            <person name="Niculita-Hirzel H."/>
            <person name="Oudot-Le Secq M.P."/>
            <person name="Peter M."/>
            <person name="Quesneville H."/>
            <person name="Rajashekar B."/>
            <person name="Reich M."/>
            <person name="Rouhier N."/>
            <person name="Schmutz J."/>
            <person name="Yin T."/>
            <person name="Chalot M."/>
            <person name="Henrissat B."/>
            <person name="Kuees U."/>
            <person name="Lucas S."/>
            <person name="Van de Peer Y."/>
            <person name="Podila G.K."/>
            <person name="Polle A."/>
            <person name="Pukkila P.J."/>
            <person name="Richardson P.M."/>
            <person name="Rouze P."/>
            <person name="Sanders I.R."/>
            <person name="Stajich J.E."/>
            <person name="Tunlid A."/>
            <person name="Tuskan G."/>
            <person name="Grigoriev I.V."/>
        </authorList>
    </citation>
    <scope>NUCLEOTIDE SEQUENCE [LARGE SCALE GENOMIC DNA]</scope>
    <source>
        <strain evidence="3">S238N-H82 / ATCC MYA-4686</strain>
    </source>
</reference>
<dbReference type="GeneID" id="6082829"/>
<proteinExistence type="predicted"/>
<evidence type="ECO:0000313" key="2">
    <source>
        <dbReference type="EMBL" id="EDR02196.1"/>
    </source>
</evidence>
<feature type="region of interest" description="Disordered" evidence="1">
    <location>
        <begin position="105"/>
        <end position="170"/>
    </location>
</feature>
<sequence>MTISRNRKLRGVDKAKAFRDFAKLISRSENPFISFGPVLRLGLGILPAEEDEDEVIVPMPREEHDEYMRIFEGCPGWTTIVAKLDRGDSKLLNVLVDETLISSTLGRGKAPTSSAFDSDTGSDSQYDKETENIQPRLRQARSTTASPQANSRNSTKVQETVHTLPQHSKS</sequence>
<dbReference type="HOGENOM" id="CLU_1570899_0_0_1"/>
<dbReference type="InParanoid" id="B0DTC1"/>
<organism evidence="3">
    <name type="scientific">Laccaria bicolor (strain S238N-H82 / ATCC MYA-4686)</name>
    <name type="common">Bicoloured deceiver</name>
    <name type="synonym">Laccaria laccata var. bicolor</name>
    <dbReference type="NCBI Taxonomy" id="486041"/>
    <lineage>
        <taxon>Eukaryota</taxon>
        <taxon>Fungi</taxon>
        <taxon>Dikarya</taxon>
        <taxon>Basidiomycota</taxon>
        <taxon>Agaricomycotina</taxon>
        <taxon>Agaricomycetes</taxon>
        <taxon>Agaricomycetidae</taxon>
        <taxon>Agaricales</taxon>
        <taxon>Agaricineae</taxon>
        <taxon>Hydnangiaceae</taxon>
        <taxon>Laccaria</taxon>
    </lineage>
</organism>
<dbReference type="RefSeq" id="XP_001887141.1">
    <property type="nucleotide sequence ID" value="XM_001887106.1"/>
</dbReference>
<gene>
    <name evidence="2" type="ORF">LACBIDRAFT_332609</name>
</gene>